<feature type="compositionally biased region" description="Gly residues" evidence="2">
    <location>
        <begin position="553"/>
        <end position="562"/>
    </location>
</feature>
<dbReference type="AlphaFoldDB" id="A0A5C5FMG1"/>
<dbReference type="SMART" id="SM00385">
    <property type="entry name" value="CYCLIN"/>
    <property type="match status" value="1"/>
</dbReference>
<dbReference type="InterPro" id="IPR036915">
    <property type="entry name" value="Cyclin-like_sf"/>
</dbReference>
<dbReference type="GO" id="GO:0016538">
    <property type="term" value="F:cyclin-dependent protein serine/threonine kinase regulator activity"/>
    <property type="evidence" value="ECO:0007669"/>
    <property type="project" value="InterPro"/>
</dbReference>
<proteinExistence type="inferred from homology"/>
<evidence type="ECO:0000313" key="5">
    <source>
        <dbReference type="Proteomes" id="UP000311382"/>
    </source>
</evidence>
<dbReference type="GO" id="GO:0006357">
    <property type="term" value="P:regulation of transcription by RNA polymerase II"/>
    <property type="evidence" value="ECO:0007669"/>
    <property type="project" value="InterPro"/>
</dbReference>
<keyword evidence="5" id="KW-1185">Reference proteome</keyword>
<protein>
    <recommendedName>
        <fullName evidence="3">Cyclin-like domain-containing protein</fullName>
    </recommendedName>
</protein>
<evidence type="ECO:0000256" key="1">
    <source>
        <dbReference type="RuleBase" id="RU000383"/>
    </source>
</evidence>
<feature type="compositionally biased region" description="Low complexity" evidence="2">
    <location>
        <begin position="476"/>
        <end position="485"/>
    </location>
</feature>
<dbReference type="SUPFAM" id="SSF47954">
    <property type="entry name" value="Cyclin-like"/>
    <property type="match status" value="2"/>
</dbReference>
<comment type="caution">
    <text evidence="4">The sequence shown here is derived from an EMBL/GenBank/DDBJ whole genome shotgun (WGS) entry which is preliminary data.</text>
</comment>
<dbReference type="PANTHER" id="PTHR10026">
    <property type="entry name" value="CYCLIN"/>
    <property type="match status" value="1"/>
</dbReference>
<feature type="compositionally biased region" description="Acidic residues" evidence="2">
    <location>
        <begin position="486"/>
        <end position="502"/>
    </location>
</feature>
<feature type="compositionally biased region" description="Low complexity" evidence="2">
    <location>
        <begin position="368"/>
        <end position="411"/>
    </location>
</feature>
<gene>
    <name evidence="4" type="ORF">DMC30DRAFT_406654</name>
</gene>
<dbReference type="STRING" id="5288.A0A5C5FMG1"/>
<reference evidence="4 5" key="1">
    <citation type="submission" date="2019-03" db="EMBL/GenBank/DDBJ databases">
        <title>Rhodosporidium diobovatum UCD-FST 08-225 genome sequencing, assembly, and annotation.</title>
        <authorList>
            <person name="Fakankun I.U."/>
            <person name="Fristensky B."/>
            <person name="Levin D.B."/>
        </authorList>
    </citation>
    <scope>NUCLEOTIDE SEQUENCE [LARGE SCALE GENOMIC DNA]</scope>
    <source>
        <strain evidence="4 5">UCD-FST 08-225</strain>
    </source>
</reference>
<sequence>MASLELPGVPPPAPPPAPDAPPPLAVTRDFRPYYSPVELDYLVRLQAQARQPHHSAPAPATTTTLSDHRIQHYRQLACGFIERVAARLGFPRRTIATAQKLYHRFHLHFPITDFAYQDVSLSALLVASKLEDTLKKLREIQIAAWQVSNLLEGGPGLGEGDPAAQEAHRPHLIGIERLLLQTICFNFNLHRSLDPAEASTDALLLAAMAAPPPTRDAFTYLVRLAHALPSLPAALLAAPAAPSPSTPAPPPTPASEQVPLVLKSLTYAAFLLLTDLHRTLAPLSYPPHTCAAACVYLAGFMLVAAARRGDAGGADAPEREGEGEGRGVWDGEVVRGWATSCESEDEDIDDIALTLLDLLIHLCPSPSSTSTSSTSALNPTSPLFSPSSASPSDSLPPAAAAPPGSGSSSSKLSERAKHLLATGVPNTFAAHPVLGPSASVDGLTGVKILLRRAREAHPPGAGAGARARKRARPALDDPVPAPSADADADAEEEEETDADAEETPALVKRSRRWAHLAHGLADVGRARDERANKERVRAEERAERERGAASAGVGAGEGGGGEARTEEERERERRERRERLRPGSVRYRF</sequence>
<dbReference type="Proteomes" id="UP000311382">
    <property type="component" value="Unassembled WGS sequence"/>
</dbReference>
<dbReference type="InterPro" id="IPR043198">
    <property type="entry name" value="Cyclin/Ssn8"/>
</dbReference>
<evidence type="ECO:0000256" key="2">
    <source>
        <dbReference type="SAM" id="MobiDB-lite"/>
    </source>
</evidence>
<dbReference type="Pfam" id="PF00134">
    <property type="entry name" value="Cyclin_N"/>
    <property type="match status" value="1"/>
</dbReference>
<dbReference type="EMBL" id="SOZI01000239">
    <property type="protein sequence ID" value="TNY17144.1"/>
    <property type="molecule type" value="Genomic_DNA"/>
</dbReference>
<organism evidence="4 5">
    <name type="scientific">Rhodotorula diobovata</name>
    <dbReference type="NCBI Taxonomy" id="5288"/>
    <lineage>
        <taxon>Eukaryota</taxon>
        <taxon>Fungi</taxon>
        <taxon>Dikarya</taxon>
        <taxon>Basidiomycota</taxon>
        <taxon>Pucciniomycotina</taxon>
        <taxon>Microbotryomycetes</taxon>
        <taxon>Sporidiobolales</taxon>
        <taxon>Sporidiobolaceae</taxon>
        <taxon>Rhodotorula</taxon>
    </lineage>
</organism>
<feature type="region of interest" description="Disordered" evidence="2">
    <location>
        <begin position="1"/>
        <end position="25"/>
    </location>
</feature>
<comment type="similarity">
    <text evidence="1">Belongs to the cyclin family.</text>
</comment>
<feature type="compositionally biased region" description="Pro residues" evidence="2">
    <location>
        <begin position="8"/>
        <end position="24"/>
    </location>
</feature>
<accession>A0A5C5FMG1</accession>
<feature type="compositionally biased region" description="Basic and acidic residues" evidence="2">
    <location>
        <begin position="563"/>
        <end position="581"/>
    </location>
</feature>
<feature type="region of interest" description="Disordered" evidence="2">
    <location>
        <begin position="524"/>
        <end position="589"/>
    </location>
</feature>
<dbReference type="OrthoDB" id="25002at2759"/>
<dbReference type="InterPro" id="IPR013763">
    <property type="entry name" value="Cyclin-like_dom"/>
</dbReference>
<dbReference type="Gene3D" id="1.10.472.10">
    <property type="entry name" value="Cyclin-like"/>
    <property type="match status" value="2"/>
</dbReference>
<feature type="compositionally biased region" description="Basic and acidic residues" evidence="2">
    <location>
        <begin position="524"/>
        <end position="547"/>
    </location>
</feature>
<keyword evidence="1" id="KW-0195">Cyclin</keyword>
<dbReference type="InterPro" id="IPR006671">
    <property type="entry name" value="Cyclin_N"/>
</dbReference>
<evidence type="ECO:0000313" key="4">
    <source>
        <dbReference type="EMBL" id="TNY17144.1"/>
    </source>
</evidence>
<evidence type="ECO:0000259" key="3">
    <source>
        <dbReference type="SMART" id="SM00385"/>
    </source>
</evidence>
<feature type="region of interest" description="Disordered" evidence="2">
    <location>
        <begin position="454"/>
        <end position="510"/>
    </location>
</feature>
<feature type="domain" description="Cyclin-like" evidence="3">
    <location>
        <begin position="79"/>
        <end position="181"/>
    </location>
</feature>
<feature type="region of interest" description="Disordered" evidence="2">
    <location>
        <begin position="368"/>
        <end position="414"/>
    </location>
</feature>
<name>A0A5C5FMG1_9BASI</name>